<comment type="caution">
    <text evidence="1">The sequence shown here is derived from an EMBL/GenBank/DDBJ whole genome shotgun (WGS) entry which is preliminary data.</text>
</comment>
<keyword evidence="2" id="KW-1185">Reference proteome</keyword>
<sequence length="54" mass="6691">MRNIIKNNAILNFYSKMDLKKKFYFHFEHILSFKTALDTFFFISFRKTLELTYD</sequence>
<evidence type="ECO:0000313" key="1">
    <source>
        <dbReference type="EMBL" id="PJJ64216.1"/>
    </source>
</evidence>
<name>A0A2M9C1B7_9FLAO</name>
<dbReference type="AlphaFoldDB" id="A0A2M9C1B7"/>
<protein>
    <submittedName>
        <fullName evidence="1">Uncharacterized protein</fullName>
    </submittedName>
</protein>
<accession>A0A2M9C1B7</accession>
<evidence type="ECO:0000313" key="2">
    <source>
        <dbReference type="Proteomes" id="UP000228740"/>
    </source>
</evidence>
<proteinExistence type="predicted"/>
<gene>
    <name evidence="1" type="ORF">CLV73_2574</name>
</gene>
<dbReference type="EMBL" id="PGFD01000002">
    <property type="protein sequence ID" value="PJJ64216.1"/>
    <property type="molecule type" value="Genomic_DNA"/>
</dbReference>
<organism evidence="1 2">
    <name type="scientific">Chryseobacterium geocarposphaerae</name>
    <dbReference type="NCBI Taxonomy" id="1416776"/>
    <lineage>
        <taxon>Bacteria</taxon>
        <taxon>Pseudomonadati</taxon>
        <taxon>Bacteroidota</taxon>
        <taxon>Flavobacteriia</taxon>
        <taxon>Flavobacteriales</taxon>
        <taxon>Weeksellaceae</taxon>
        <taxon>Chryseobacterium group</taxon>
        <taxon>Chryseobacterium</taxon>
    </lineage>
</organism>
<reference evidence="1 2" key="1">
    <citation type="submission" date="2017-11" db="EMBL/GenBank/DDBJ databases">
        <title>Genomic Encyclopedia of Archaeal and Bacterial Type Strains, Phase II (KMG-II): From Individual Species to Whole Genera.</title>
        <authorList>
            <person name="Goeker M."/>
        </authorList>
    </citation>
    <scope>NUCLEOTIDE SEQUENCE [LARGE SCALE GENOMIC DNA]</scope>
    <source>
        <strain evidence="1 2">DSM 27617</strain>
    </source>
</reference>
<dbReference type="Proteomes" id="UP000228740">
    <property type="component" value="Unassembled WGS sequence"/>
</dbReference>